<sequence>MRSPLTSLDTGDVVAARGGGRSRPGPPRRRSGHGEDGEAKAGADRHGAGVGLGGGATTPYPSEISVAGLREGKVLDANLMLKGFSHKYPYEADVMASHGTRSRTVMSDTGNNIGVNNITLGLDDEAASPLPPGAGTALTTGTFKPTNASDGYGSDAFPAPAPPANAAPELPGFDGAKANGRWQLWVADDEDVDRGEFIGGWSVEIKARVLR</sequence>
<feature type="region of interest" description="Disordered" evidence="1">
    <location>
        <begin position="1"/>
        <end position="59"/>
    </location>
</feature>
<proteinExistence type="predicted"/>
<accession>A0A6J4RV25</accession>
<name>A0A6J4RV25_9ACTN</name>
<feature type="compositionally biased region" description="Basic and acidic residues" evidence="1">
    <location>
        <begin position="32"/>
        <end position="47"/>
    </location>
</feature>
<evidence type="ECO:0008006" key="3">
    <source>
        <dbReference type="Google" id="ProtNLM"/>
    </source>
</evidence>
<dbReference type="EMBL" id="CADCVM010000154">
    <property type="protein sequence ID" value="CAA9482413.1"/>
    <property type="molecule type" value="Genomic_DNA"/>
</dbReference>
<evidence type="ECO:0000313" key="2">
    <source>
        <dbReference type="EMBL" id="CAA9482413.1"/>
    </source>
</evidence>
<evidence type="ECO:0000256" key="1">
    <source>
        <dbReference type="SAM" id="MobiDB-lite"/>
    </source>
</evidence>
<protein>
    <recommendedName>
        <fullName evidence="3">P/Homo B domain-containing protein</fullName>
    </recommendedName>
</protein>
<organism evidence="2">
    <name type="scientific">uncultured Rubrobacteraceae bacterium</name>
    <dbReference type="NCBI Taxonomy" id="349277"/>
    <lineage>
        <taxon>Bacteria</taxon>
        <taxon>Bacillati</taxon>
        <taxon>Actinomycetota</taxon>
        <taxon>Rubrobacteria</taxon>
        <taxon>Rubrobacterales</taxon>
        <taxon>Rubrobacteraceae</taxon>
        <taxon>environmental samples</taxon>
    </lineage>
</organism>
<gene>
    <name evidence="2" type="ORF">AVDCRST_MAG05-1370</name>
</gene>
<dbReference type="AlphaFoldDB" id="A0A6J4RV25"/>
<reference evidence="2" key="1">
    <citation type="submission" date="2020-02" db="EMBL/GenBank/DDBJ databases">
        <authorList>
            <person name="Meier V. D."/>
        </authorList>
    </citation>
    <scope>NUCLEOTIDE SEQUENCE</scope>
    <source>
        <strain evidence="2">AVDCRST_MAG05</strain>
    </source>
</reference>